<dbReference type="Gene3D" id="3.40.1620.10">
    <property type="entry name" value="YefM-like domain"/>
    <property type="match status" value="1"/>
</dbReference>
<accession>A0A8J3AGH5</accession>
<evidence type="ECO:0008006" key="4">
    <source>
        <dbReference type="Google" id="ProtNLM"/>
    </source>
</evidence>
<dbReference type="EMBL" id="BMDH01000002">
    <property type="protein sequence ID" value="GGI14007.1"/>
    <property type="molecule type" value="Genomic_DNA"/>
</dbReference>
<evidence type="ECO:0000313" key="2">
    <source>
        <dbReference type="EMBL" id="GGI14007.1"/>
    </source>
</evidence>
<dbReference type="RefSeq" id="WP_188355057.1">
    <property type="nucleotide sequence ID" value="NZ_BMDH01000002.1"/>
</dbReference>
<dbReference type="SUPFAM" id="SSF143120">
    <property type="entry name" value="YefM-like"/>
    <property type="match status" value="1"/>
</dbReference>
<comment type="similarity">
    <text evidence="1">Belongs to the phD/YefM antitoxin family.</text>
</comment>
<reference evidence="2" key="2">
    <citation type="submission" date="2020-09" db="EMBL/GenBank/DDBJ databases">
        <authorList>
            <person name="Sun Q."/>
            <person name="Sedlacek I."/>
        </authorList>
    </citation>
    <scope>NUCLEOTIDE SEQUENCE</scope>
    <source>
        <strain evidence="2">CCM 8606</strain>
    </source>
</reference>
<protein>
    <recommendedName>
        <fullName evidence="4">Antitoxin</fullName>
    </recommendedName>
</protein>
<dbReference type="InterPro" id="IPR036165">
    <property type="entry name" value="YefM-like_sf"/>
</dbReference>
<dbReference type="AlphaFoldDB" id="A0A8J3AGH5"/>
<gene>
    <name evidence="2" type="ORF">GCM10007377_08780</name>
</gene>
<organism evidence="2 3">
    <name type="scientific">Galliscardovia ingluviei</name>
    <dbReference type="NCBI Taxonomy" id="1769422"/>
    <lineage>
        <taxon>Bacteria</taxon>
        <taxon>Bacillati</taxon>
        <taxon>Actinomycetota</taxon>
        <taxon>Actinomycetes</taxon>
        <taxon>Bifidobacteriales</taxon>
        <taxon>Bifidobacteriaceae</taxon>
        <taxon>Galliscardovia</taxon>
    </lineage>
</organism>
<reference evidence="2" key="1">
    <citation type="journal article" date="2014" name="Int. J. Syst. Evol. Microbiol.">
        <title>Complete genome sequence of Corynebacterium casei LMG S-19264T (=DSM 44701T), isolated from a smear-ripened cheese.</title>
        <authorList>
            <consortium name="US DOE Joint Genome Institute (JGI-PGF)"/>
            <person name="Walter F."/>
            <person name="Albersmeier A."/>
            <person name="Kalinowski J."/>
            <person name="Ruckert C."/>
        </authorList>
    </citation>
    <scope>NUCLEOTIDE SEQUENCE</scope>
    <source>
        <strain evidence="2">CCM 8606</strain>
    </source>
</reference>
<proteinExistence type="inferred from homology"/>
<evidence type="ECO:0000313" key="3">
    <source>
        <dbReference type="Proteomes" id="UP000619536"/>
    </source>
</evidence>
<sequence>MPILMKNYVSATELSHGAVERTLSDLSIDHPIVVTRNNQPAAVMIAPEEYD</sequence>
<dbReference type="Proteomes" id="UP000619536">
    <property type="component" value="Unassembled WGS sequence"/>
</dbReference>
<comment type="caution">
    <text evidence="2">The sequence shown here is derived from an EMBL/GenBank/DDBJ whole genome shotgun (WGS) entry which is preliminary data.</text>
</comment>
<keyword evidence="3" id="KW-1185">Reference proteome</keyword>
<evidence type="ECO:0000256" key="1">
    <source>
        <dbReference type="ARBA" id="ARBA00009981"/>
    </source>
</evidence>
<name>A0A8J3AGH5_9BIFI</name>